<dbReference type="PANTHER" id="PTHR11476:SF7">
    <property type="entry name" value="HISTIDINE--TRNA LIGASE"/>
    <property type="match status" value="1"/>
</dbReference>
<comment type="catalytic activity">
    <reaction evidence="9 10">
        <text>tRNA(His) + L-histidine + ATP = L-histidyl-tRNA(His) + AMP + diphosphate + H(+)</text>
        <dbReference type="Rhea" id="RHEA:17313"/>
        <dbReference type="Rhea" id="RHEA-COMP:9665"/>
        <dbReference type="Rhea" id="RHEA-COMP:9689"/>
        <dbReference type="ChEBI" id="CHEBI:15378"/>
        <dbReference type="ChEBI" id="CHEBI:30616"/>
        <dbReference type="ChEBI" id="CHEBI:33019"/>
        <dbReference type="ChEBI" id="CHEBI:57595"/>
        <dbReference type="ChEBI" id="CHEBI:78442"/>
        <dbReference type="ChEBI" id="CHEBI:78527"/>
        <dbReference type="ChEBI" id="CHEBI:456215"/>
        <dbReference type="EC" id="6.1.1.21"/>
    </reaction>
</comment>
<dbReference type="InterPro" id="IPR004516">
    <property type="entry name" value="HisRS/HisZ"/>
</dbReference>
<reference evidence="15" key="2">
    <citation type="submission" date="2023-07" db="EMBL/GenBank/DDBJ databases">
        <title>Yangia mangrovi SAOS 153D genome.</title>
        <authorList>
            <person name="Verma A."/>
            <person name="Pal Y."/>
            <person name="Sundharam S."/>
            <person name="Bisht B."/>
            <person name="Srinivasan K."/>
        </authorList>
    </citation>
    <scope>NUCLEOTIDE SEQUENCE [LARGE SCALE GENOMIC DNA]</scope>
    <source>
        <strain evidence="15">SAOS 153D</strain>
    </source>
</reference>
<dbReference type="InterPro" id="IPR041715">
    <property type="entry name" value="HisRS-like_core"/>
</dbReference>
<evidence type="ECO:0000313" key="15">
    <source>
        <dbReference type="Proteomes" id="UP000217448"/>
    </source>
</evidence>
<dbReference type="CDD" id="cd00859">
    <property type="entry name" value="HisRS_anticodon"/>
    <property type="match status" value="1"/>
</dbReference>
<dbReference type="NCBIfam" id="TIGR00442">
    <property type="entry name" value="hisS"/>
    <property type="match status" value="1"/>
</dbReference>
<dbReference type="EMBL" id="NTHN01000323">
    <property type="protein sequence ID" value="PBD17762.1"/>
    <property type="molecule type" value="Genomic_DNA"/>
</dbReference>
<keyword evidence="5 10" id="KW-0547">Nucleotide-binding</keyword>
<sequence>MAKEKKAPRPRAQTPKGFRDYFGTEVTERAHMLHTIAGVYHRYGFEALESSAVETVEALGKFLPDVDRPNEGVFAWEDDDDGWVALRYDLTAPLARVYAQHRNDLPTPYRRYAMGPVWRNEKPGPGRFRQFYQCDADTVGAPSVAADAEICAMLSDTLEEVGIPRGDYLVRVNNRKVLNGVLETMGLSDDAQQQAVLRTIDKFDKVGESGVRELLGKGRLDASGAYIDGVGLSDDQAAPVLAFLTSKGTDAGATLANLRAAIGGSAIGAEGVDELEQIATLLDAGGYGSTRIEIDPSVVRGLGYYTGPVFEAELTFEILDEKGRKRQFGSVSGGGRYDDLVKRFTGQSVPATGVSIGVDRLLAALRAKGRIGGTAQGPVVVTVMDKDRMADYQAMVAELRNAGIRAEVYLGNPKNFGNQLKYADKRESPVAVIEGGDEKDRGVVQIKDLILGAKLAQSASLEEWKERPSQYEVPRDQLVAKVREILSQWA</sequence>
<reference evidence="13" key="3">
    <citation type="submission" date="2024-05" db="EMBL/GenBank/DDBJ databases">
        <title>Yangia mangrovi SAOS 153D genome.</title>
        <authorList>
            <person name="Verma A."/>
            <person name="Pal Y."/>
            <person name="Sundharam S."/>
            <person name="Bisht B."/>
            <person name="Srinivasan K."/>
        </authorList>
    </citation>
    <scope>NUCLEOTIDE SEQUENCE</scope>
    <source>
        <strain evidence="13">SAOS 153D</strain>
    </source>
</reference>
<dbReference type="PIRSF" id="PIRSF001549">
    <property type="entry name" value="His-tRNA_synth"/>
    <property type="match status" value="1"/>
</dbReference>
<dbReference type="SUPFAM" id="SSF55681">
    <property type="entry name" value="Class II aaRS and biotin synthetases"/>
    <property type="match status" value="1"/>
</dbReference>
<dbReference type="SUPFAM" id="SSF52954">
    <property type="entry name" value="Class II aaRS ABD-related"/>
    <property type="match status" value="1"/>
</dbReference>
<dbReference type="Pfam" id="PF03129">
    <property type="entry name" value="HGTP_anticodon"/>
    <property type="match status" value="1"/>
</dbReference>
<dbReference type="OrthoDB" id="9800814at2"/>
<evidence type="ECO:0000256" key="11">
    <source>
        <dbReference type="PIRSR" id="PIRSR001549-1"/>
    </source>
</evidence>
<keyword evidence="4 10" id="KW-0436">Ligase</keyword>
<keyword evidence="6 10" id="KW-0067">ATP-binding</keyword>
<dbReference type="GO" id="GO:0005524">
    <property type="term" value="F:ATP binding"/>
    <property type="evidence" value="ECO:0007669"/>
    <property type="project" value="UniProtKB-UniRule"/>
</dbReference>
<dbReference type="EMBL" id="NTHN02000037">
    <property type="protein sequence ID" value="MCT4372085.1"/>
    <property type="molecule type" value="Genomic_DNA"/>
</dbReference>
<dbReference type="Gene3D" id="3.40.50.800">
    <property type="entry name" value="Anticodon-binding domain"/>
    <property type="match status" value="1"/>
</dbReference>
<dbReference type="CDD" id="cd00773">
    <property type="entry name" value="HisRS-like_core"/>
    <property type="match status" value="1"/>
</dbReference>
<feature type="binding site" evidence="11">
    <location>
        <begin position="304"/>
        <end position="305"/>
    </location>
    <ligand>
        <name>L-histidine</name>
        <dbReference type="ChEBI" id="CHEBI:57595"/>
    </ligand>
</feature>
<dbReference type="Pfam" id="PF13393">
    <property type="entry name" value="tRNA-synt_His"/>
    <property type="match status" value="1"/>
</dbReference>
<evidence type="ECO:0000256" key="8">
    <source>
        <dbReference type="ARBA" id="ARBA00023146"/>
    </source>
</evidence>
<evidence type="ECO:0000256" key="6">
    <source>
        <dbReference type="ARBA" id="ARBA00022840"/>
    </source>
</evidence>
<dbReference type="InterPro" id="IPR004154">
    <property type="entry name" value="Anticodon-bd"/>
</dbReference>
<evidence type="ECO:0000256" key="5">
    <source>
        <dbReference type="ARBA" id="ARBA00022741"/>
    </source>
</evidence>
<feature type="binding site" evidence="11">
    <location>
        <position position="300"/>
    </location>
    <ligand>
        <name>L-histidine</name>
        <dbReference type="ChEBI" id="CHEBI:57595"/>
    </ligand>
</feature>
<evidence type="ECO:0000256" key="2">
    <source>
        <dbReference type="ARBA" id="ARBA00011738"/>
    </source>
</evidence>
<proteinExistence type="inferred from homology"/>
<accession>A0A2A3JRK3</accession>
<feature type="binding site" evidence="11">
    <location>
        <begin position="89"/>
        <end position="91"/>
    </location>
    <ligand>
        <name>L-histidine</name>
        <dbReference type="ChEBI" id="CHEBI:57595"/>
    </ligand>
</feature>
<evidence type="ECO:0000256" key="1">
    <source>
        <dbReference type="ARBA" id="ARBA00008226"/>
    </source>
</evidence>
<keyword evidence="3 10" id="KW-0963">Cytoplasm</keyword>
<evidence type="ECO:0000256" key="10">
    <source>
        <dbReference type="HAMAP-Rule" id="MF_00127"/>
    </source>
</evidence>
<dbReference type="HAMAP" id="MF_00127">
    <property type="entry name" value="His_tRNA_synth"/>
    <property type="match status" value="1"/>
</dbReference>
<organism evidence="14">
    <name type="scientific">Alloyangia mangrovi</name>
    <dbReference type="NCBI Taxonomy" id="1779329"/>
    <lineage>
        <taxon>Bacteria</taxon>
        <taxon>Pseudomonadati</taxon>
        <taxon>Pseudomonadota</taxon>
        <taxon>Alphaproteobacteria</taxon>
        <taxon>Rhodobacterales</taxon>
        <taxon>Roseobacteraceae</taxon>
        <taxon>Alloyangia</taxon>
    </lineage>
</organism>
<dbReference type="RefSeq" id="WP_095883554.1">
    <property type="nucleotide sequence ID" value="NZ_NTHN02000037.1"/>
</dbReference>
<dbReference type="InterPro" id="IPR036621">
    <property type="entry name" value="Anticodon-bd_dom_sf"/>
</dbReference>
<protein>
    <recommendedName>
        <fullName evidence="10">Histidine--tRNA ligase</fullName>
        <ecNumber evidence="10">6.1.1.21</ecNumber>
    </recommendedName>
    <alternativeName>
        <fullName evidence="10">Histidyl-tRNA synthetase</fullName>
        <shortName evidence="10">HisRS</shortName>
    </alternativeName>
</protein>
<dbReference type="GO" id="GO:0004821">
    <property type="term" value="F:histidine-tRNA ligase activity"/>
    <property type="evidence" value="ECO:0007669"/>
    <property type="project" value="UniProtKB-UniRule"/>
</dbReference>
<evidence type="ECO:0000313" key="14">
    <source>
        <dbReference type="EMBL" id="PBD17762.1"/>
    </source>
</evidence>
<keyword evidence="8 10" id="KW-0030">Aminoacyl-tRNA synthetase</keyword>
<dbReference type="GO" id="GO:0005737">
    <property type="term" value="C:cytoplasm"/>
    <property type="evidence" value="ECO:0007669"/>
    <property type="project" value="UniProtKB-SubCell"/>
</dbReference>
<dbReference type="EC" id="6.1.1.21" evidence="10"/>
<evidence type="ECO:0000256" key="3">
    <source>
        <dbReference type="ARBA" id="ARBA00022490"/>
    </source>
</evidence>
<dbReference type="InterPro" id="IPR045864">
    <property type="entry name" value="aa-tRNA-synth_II/BPL/LPL"/>
</dbReference>
<dbReference type="InterPro" id="IPR033656">
    <property type="entry name" value="HisRS_anticodon"/>
</dbReference>
<evidence type="ECO:0000313" key="13">
    <source>
        <dbReference type="EMBL" id="MCT4372085.1"/>
    </source>
</evidence>
<dbReference type="PANTHER" id="PTHR11476">
    <property type="entry name" value="HISTIDYL-TRNA SYNTHETASE"/>
    <property type="match status" value="1"/>
</dbReference>
<keyword evidence="15" id="KW-1185">Reference proteome</keyword>
<dbReference type="InterPro" id="IPR006195">
    <property type="entry name" value="aa-tRNA-synth_II"/>
</dbReference>
<feature type="binding site" evidence="11">
    <location>
        <position position="119"/>
    </location>
    <ligand>
        <name>L-histidine</name>
        <dbReference type="ChEBI" id="CHEBI:57595"/>
    </ligand>
</feature>
<dbReference type="PROSITE" id="PS50862">
    <property type="entry name" value="AA_TRNA_LIGASE_II"/>
    <property type="match status" value="1"/>
</dbReference>
<feature type="domain" description="Aminoacyl-transfer RNA synthetases class-II family profile" evidence="12">
    <location>
        <begin position="42"/>
        <end position="378"/>
    </location>
</feature>
<gene>
    <name evidence="10" type="primary">hisS</name>
    <name evidence="13" type="ORF">CLG85_017910</name>
    <name evidence="14" type="ORF">CLG85_18375</name>
</gene>
<dbReference type="AlphaFoldDB" id="A0A2A3JRK3"/>
<reference evidence="14" key="1">
    <citation type="submission" date="2017-09" db="EMBL/GenBank/DDBJ databases">
        <title>Yangia sp. SAOS 153D whole genome sequencing.</title>
        <authorList>
            <person name="Verma A."/>
            <person name="Krishnamurthi S."/>
        </authorList>
    </citation>
    <scope>NUCLEOTIDE SEQUENCE [LARGE SCALE GENOMIC DNA]</scope>
    <source>
        <strain evidence="14">SAOS 153D</strain>
    </source>
</reference>
<comment type="subunit">
    <text evidence="2 10">Homodimer.</text>
</comment>
<comment type="caution">
    <text evidence="14">The sequence shown here is derived from an EMBL/GenBank/DDBJ whole genome shotgun (WGS) entry which is preliminary data.</text>
</comment>
<evidence type="ECO:0000256" key="4">
    <source>
        <dbReference type="ARBA" id="ARBA00022598"/>
    </source>
</evidence>
<name>A0A2A3JRK3_9RHOB</name>
<dbReference type="Proteomes" id="UP000217448">
    <property type="component" value="Unassembled WGS sequence"/>
</dbReference>
<evidence type="ECO:0000256" key="9">
    <source>
        <dbReference type="ARBA" id="ARBA00047639"/>
    </source>
</evidence>
<feature type="binding site" evidence="11">
    <location>
        <position position="137"/>
    </location>
    <ligand>
        <name>L-histidine</name>
        <dbReference type="ChEBI" id="CHEBI:57595"/>
    </ligand>
</feature>
<dbReference type="GO" id="GO:0006427">
    <property type="term" value="P:histidyl-tRNA aminoacylation"/>
    <property type="evidence" value="ECO:0007669"/>
    <property type="project" value="UniProtKB-UniRule"/>
</dbReference>
<dbReference type="Gene3D" id="3.30.930.10">
    <property type="entry name" value="Bira Bifunctional Protein, Domain 2"/>
    <property type="match status" value="1"/>
</dbReference>
<comment type="similarity">
    <text evidence="1 10">Belongs to the class-II aminoacyl-tRNA synthetase family.</text>
</comment>
<evidence type="ECO:0000256" key="7">
    <source>
        <dbReference type="ARBA" id="ARBA00022917"/>
    </source>
</evidence>
<dbReference type="InterPro" id="IPR015807">
    <property type="entry name" value="His-tRNA-ligase"/>
</dbReference>
<keyword evidence="7 10" id="KW-0648">Protein biosynthesis</keyword>
<feature type="binding site" evidence="11">
    <location>
        <position position="133"/>
    </location>
    <ligand>
        <name>L-histidine</name>
        <dbReference type="ChEBI" id="CHEBI:57595"/>
    </ligand>
</feature>
<comment type="subcellular location">
    <subcellularLocation>
        <location evidence="10">Cytoplasm</location>
    </subcellularLocation>
</comment>
<evidence type="ECO:0000259" key="12">
    <source>
        <dbReference type="PROSITE" id="PS50862"/>
    </source>
</evidence>